<evidence type="ECO:0000313" key="2">
    <source>
        <dbReference type="EMBL" id="GEZ94271.1"/>
    </source>
</evidence>
<feature type="compositionally biased region" description="Basic and acidic residues" evidence="1">
    <location>
        <begin position="51"/>
        <end position="67"/>
    </location>
</feature>
<reference evidence="2" key="1">
    <citation type="journal article" date="2019" name="Sci. Rep.">
        <title>Draft genome of Tanacetum cinerariifolium, the natural source of mosquito coil.</title>
        <authorList>
            <person name="Yamashiro T."/>
            <person name="Shiraishi A."/>
            <person name="Satake H."/>
            <person name="Nakayama K."/>
        </authorList>
    </citation>
    <scope>NUCLEOTIDE SEQUENCE</scope>
</reference>
<proteinExistence type="predicted"/>
<feature type="region of interest" description="Disordered" evidence="1">
    <location>
        <begin position="49"/>
        <end position="83"/>
    </location>
</feature>
<name>A0A699IXN3_TANCI</name>
<comment type="caution">
    <text evidence="2">The sequence shown here is derived from an EMBL/GenBank/DDBJ whole genome shotgun (WGS) entry which is preliminary data.</text>
</comment>
<organism evidence="2">
    <name type="scientific">Tanacetum cinerariifolium</name>
    <name type="common">Dalmatian daisy</name>
    <name type="synonym">Chrysanthemum cinerariifolium</name>
    <dbReference type="NCBI Taxonomy" id="118510"/>
    <lineage>
        <taxon>Eukaryota</taxon>
        <taxon>Viridiplantae</taxon>
        <taxon>Streptophyta</taxon>
        <taxon>Embryophyta</taxon>
        <taxon>Tracheophyta</taxon>
        <taxon>Spermatophyta</taxon>
        <taxon>Magnoliopsida</taxon>
        <taxon>eudicotyledons</taxon>
        <taxon>Gunneridae</taxon>
        <taxon>Pentapetalae</taxon>
        <taxon>asterids</taxon>
        <taxon>campanulids</taxon>
        <taxon>Asterales</taxon>
        <taxon>Asteraceae</taxon>
        <taxon>Asteroideae</taxon>
        <taxon>Anthemideae</taxon>
        <taxon>Anthemidinae</taxon>
        <taxon>Tanacetum</taxon>
    </lineage>
</organism>
<sequence length="83" mass="9456">MGGKSPIQEHREGNALDTWISALKQGEQRLRGSTSKDIYLLPLQRCQPSSERPRSRLFELTKEGERKQRARAYGGEDKATKAR</sequence>
<protein>
    <submittedName>
        <fullName evidence="2">Uncharacterized protein</fullName>
    </submittedName>
</protein>
<gene>
    <name evidence="2" type="ORF">Tci_566244</name>
</gene>
<accession>A0A699IXN3</accession>
<feature type="compositionally biased region" description="Basic and acidic residues" evidence="1">
    <location>
        <begin position="74"/>
        <end position="83"/>
    </location>
</feature>
<dbReference type="AlphaFoldDB" id="A0A699IXN3"/>
<dbReference type="EMBL" id="BKCJ010345445">
    <property type="protein sequence ID" value="GEZ94271.1"/>
    <property type="molecule type" value="Genomic_DNA"/>
</dbReference>
<evidence type="ECO:0000256" key="1">
    <source>
        <dbReference type="SAM" id="MobiDB-lite"/>
    </source>
</evidence>